<dbReference type="Proteomes" id="UP000195787">
    <property type="component" value="Unassembled WGS sequence"/>
</dbReference>
<accession>A0A1R4G006</accession>
<sequence>MQPHEQCHHAAHSTRRESSLTARGCVGGRVGHGDQITGRWLRSAETARRVIRAADPSRLGA</sequence>
<organism evidence="2 3">
    <name type="scientific">Agrococcus casei LMG 22410</name>
    <dbReference type="NCBI Taxonomy" id="1255656"/>
    <lineage>
        <taxon>Bacteria</taxon>
        <taxon>Bacillati</taxon>
        <taxon>Actinomycetota</taxon>
        <taxon>Actinomycetes</taxon>
        <taxon>Micrococcales</taxon>
        <taxon>Microbacteriaceae</taxon>
        <taxon>Agrococcus</taxon>
    </lineage>
</organism>
<gene>
    <name evidence="2" type="ORF">CZ674_07620</name>
</gene>
<feature type="region of interest" description="Disordered" evidence="1">
    <location>
        <begin position="1"/>
        <end position="32"/>
    </location>
</feature>
<keyword evidence="3" id="KW-1185">Reference proteome</keyword>
<protein>
    <submittedName>
        <fullName evidence="2">Uncharacterized protein</fullName>
    </submittedName>
</protein>
<evidence type="ECO:0000313" key="2">
    <source>
        <dbReference type="EMBL" id="SJM61292.1"/>
    </source>
</evidence>
<evidence type="ECO:0000256" key="1">
    <source>
        <dbReference type="SAM" id="MobiDB-lite"/>
    </source>
</evidence>
<name>A0A1R4G006_9MICO</name>
<proteinExistence type="predicted"/>
<feature type="compositionally biased region" description="Basic and acidic residues" evidence="1">
    <location>
        <begin position="1"/>
        <end position="18"/>
    </location>
</feature>
<reference evidence="2 3" key="1">
    <citation type="submission" date="2017-02" db="EMBL/GenBank/DDBJ databases">
        <authorList>
            <person name="Peterson S.W."/>
        </authorList>
    </citation>
    <scope>NUCLEOTIDE SEQUENCE [LARGE SCALE GENOMIC DNA]</scope>
    <source>
        <strain evidence="2 3">LMG 22410</strain>
    </source>
</reference>
<dbReference type="AlphaFoldDB" id="A0A1R4G006"/>
<dbReference type="EMBL" id="FUHU01000035">
    <property type="protein sequence ID" value="SJM61292.1"/>
    <property type="molecule type" value="Genomic_DNA"/>
</dbReference>
<evidence type="ECO:0000313" key="3">
    <source>
        <dbReference type="Proteomes" id="UP000195787"/>
    </source>
</evidence>